<dbReference type="PROSITE" id="PS00197">
    <property type="entry name" value="2FE2S_FER_1"/>
    <property type="match status" value="1"/>
</dbReference>
<dbReference type="InterPro" id="IPR017927">
    <property type="entry name" value="FAD-bd_FR_type"/>
</dbReference>
<dbReference type="PRINTS" id="PR00409">
    <property type="entry name" value="PHDIOXRDTASE"/>
</dbReference>
<dbReference type="KEGG" id="nno:NONO_c32120"/>
<comment type="cofactor">
    <cofactor evidence="1">
        <name>FAD</name>
        <dbReference type="ChEBI" id="CHEBI:57692"/>
    </cofactor>
</comment>
<dbReference type="AlphaFoldDB" id="W5TFS7"/>
<dbReference type="GO" id="GO:0016491">
    <property type="term" value="F:oxidoreductase activity"/>
    <property type="evidence" value="ECO:0007669"/>
    <property type="project" value="UniProtKB-KW"/>
</dbReference>
<dbReference type="PANTHER" id="PTHR47354">
    <property type="entry name" value="NADH OXIDOREDUCTASE HCR"/>
    <property type="match status" value="1"/>
</dbReference>
<reference evidence="10 11" key="1">
    <citation type="journal article" date="2014" name="Appl. Environ. Microbiol.">
        <title>Insights into the Microbial Degradation of Rubber and Gutta-Percha by Analysis of the Complete Genome of Nocardia nova SH22a.</title>
        <authorList>
            <person name="Luo Q."/>
            <person name="Hiessl S."/>
            <person name="Poehlein A."/>
            <person name="Daniel R."/>
            <person name="Steinbuchel A."/>
        </authorList>
    </citation>
    <scope>NUCLEOTIDE SEQUENCE [LARGE SCALE GENOMIC DNA]</scope>
    <source>
        <strain evidence="10">SH22a</strain>
    </source>
</reference>
<dbReference type="InterPro" id="IPR050415">
    <property type="entry name" value="MRET"/>
</dbReference>
<dbReference type="Gene3D" id="3.10.20.30">
    <property type="match status" value="1"/>
</dbReference>
<proteinExistence type="predicted"/>
<dbReference type="OrthoDB" id="502624at2"/>
<dbReference type="Proteomes" id="UP000019150">
    <property type="component" value="Chromosome"/>
</dbReference>
<dbReference type="STRING" id="1415166.NONO_c32120"/>
<dbReference type="SUPFAM" id="SSF63380">
    <property type="entry name" value="Riboflavin synthase domain-like"/>
    <property type="match status" value="1"/>
</dbReference>
<evidence type="ECO:0000256" key="4">
    <source>
        <dbReference type="ARBA" id="ARBA00022723"/>
    </source>
</evidence>
<dbReference type="RefSeq" id="WP_025349445.1">
    <property type="nucleotide sequence ID" value="NZ_CP006850.1"/>
</dbReference>
<keyword evidence="2" id="KW-0285">Flavoprotein</keyword>
<dbReference type="InterPro" id="IPR012675">
    <property type="entry name" value="Beta-grasp_dom_sf"/>
</dbReference>
<dbReference type="CDD" id="cd00207">
    <property type="entry name" value="fer2"/>
    <property type="match status" value="1"/>
</dbReference>
<dbReference type="PANTHER" id="PTHR47354:SF1">
    <property type="entry name" value="CARNITINE MONOOXYGENASE REDUCTASE SUBUNIT"/>
    <property type="match status" value="1"/>
</dbReference>
<keyword evidence="5" id="KW-0560">Oxidoreductase</keyword>
<dbReference type="PROSITE" id="PS51085">
    <property type="entry name" value="2FE2S_FER_2"/>
    <property type="match status" value="1"/>
</dbReference>
<name>W5TFS7_9NOCA</name>
<dbReference type="PATRIC" id="fig|1415166.3.peg.3296"/>
<organism evidence="10 11">
    <name type="scientific">Nocardia nova SH22a</name>
    <dbReference type="NCBI Taxonomy" id="1415166"/>
    <lineage>
        <taxon>Bacteria</taxon>
        <taxon>Bacillati</taxon>
        <taxon>Actinomycetota</taxon>
        <taxon>Actinomycetes</taxon>
        <taxon>Mycobacteriales</taxon>
        <taxon>Nocardiaceae</taxon>
        <taxon>Nocardia</taxon>
    </lineage>
</organism>
<evidence type="ECO:0000313" key="10">
    <source>
        <dbReference type="EMBL" id="AHH17999.1"/>
    </source>
</evidence>
<accession>W5TFS7</accession>
<evidence type="ECO:0000313" key="11">
    <source>
        <dbReference type="Proteomes" id="UP000019150"/>
    </source>
</evidence>
<feature type="domain" description="FAD-binding FR-type" evidence="9">
    <location>
        <begin position="1"/>
        <end position="103"/>
    </location>
</feature>
<keyword evidence="3" id="KW-0001">2Fe-2S</keyword>
<dbReference type="SUPFAM" id="SSF52343">
    <property type="entry name" value="Ferredoxin reductase-like, C-terminal NADP-linked domain"/>
    <property type="match status" value="1"/>
</dbReference>
<dbReference type="eggNOG" id="COG1018">
    <property type="taxonomic scope" value="Bacteria"/>
</dbReference>
<gene>
    <name evidence="10" type="ORF">NONO_c32120</name>
</gene>
<evidence type="ECO:0000256" key="3">
    <source>
        <dbReference type="ARBA" id="ARBA00022714"/>
    </source>
</evidence>
<evidence type="ECO:0000256" key="6">
    <source>
        <dbReference type="ARBA" id="ARBA00023004"/>
    </source>
</evidence>
<dbReference type="InterPro" id="IPR001041">
    <property type="entry name" value="2Fe-2S_ferredoxin-type"/>
</dbReference>
<evidence type="ECO:0000256" key="5">
    <source>
        <dbReference type="ARBA" id="ARBA00023002"/>
    </source>
</evidence>
<dbReference type="InterPro" id="IPR017938">
    <property type="entry name" value="Riboflavin_synthase-like_b-brl"/>
</dbReference>
<keyword evidence="4" id="KW-0479">Metal-binding</keyword>
<dbReference type="HOGENOM" id="CLU_003827_17_0_11"/>
<dbReference type="Gene3D" id="3.40.50.80">
    <property type="entry name" value="Nucleotide-binding domain of ferredoxin-NADP reductase (FNR) module"/>
    <property type="match status" value="1"/>
</dbReference>
<dbReference type="EMBL" id="CP006850">
    <property type="protein sequence ID" value="AHH17999.1"/>
    <property type="molecule type" value="Genomic_DNA"/>
</dbReference>
<keyword evidence="6" id="KW-0408">Iron</keyword>
<sequence length="308" mass="33005">MTELTVRVSDRRDTGTGVFVLELVAADGDRLPPWSPGAHIDVAAGPAGVRQYSLCGDPADRRRWRLAILREPGGRGGSDHLHRTAHPGVELRVSLPRNNFELLPADDYLFVAGGIGITAILPMVIAAERAGARWTLHYGARTRAHLCFADELARYHAVRLAPQDESGLLPVAQLLDGTTATVYCCGPEPLLAAVESEAARRGIPVRTERFVPQPVEAAADRSFELRLARSGRTLHVAAGRSIVEVCEAAGVPIVTSCREGTCGSCETDVLDGEVAHRDSVLDADERARGATLMPCVSRAISDVLVLDL</sequence>
<dbReference type="GO" id="GO:0051537">
    <property type="term" value="F:2 iron, 2 sulfur cluster binding"/>
    <property type="evidence" value="ECO:0007669"/>
    <property type="project" value="UniProtKB-KW"/>
</dbReference>
<evidence type="ECO:0000256" key="2">
    <source>
        <dbReference type="ARBA" id="ARBA00022630"/>
    </source>
</evidence>
<dbReference type="InterPro" id="IPR039261">
    <property type="entry name" value="FNR_nucleotide-bd"/>
</dbReference>
<dbReference type="InterPro" id="IPR006058">
    <property type="entry name" value="2Fe2S_fd_BS"/>
</dbReference>
<evidence type="ECO:0000256" key="1">
    <source>
        <dbReference type="ARBA" id="ARBA00001974"/>
    </source>
</evidence>
<feature type="domain" description="2Fe-2S ferredoxin-type" evidence="8">
    <location>
        <begin position="223"/>
        <end position="308"/>
    </location>
</feature>
<dbReference type="PROSITE" id="PS51384">
    <property type="entry name" value="FAD_FR"/>
    <property type="match status" value="1"/>
</dbReference>
<protein>
    <submittedName>
        <fullName evidence="10">Putative iron-sulfur oxidoreductase</fullName>
    </submittedName>
</protein>
<keyword evidence="7" id="KW-0411">Iron-sulfur</keyword>
<dbReference type="Pfam" id="PF00111">
    <property type="entry name" value="Fer2"/>
    <property type="match status" value="1"/>
</dbReference>
<evidence type="ECO:0000259" key="8">
    <source>
        <dbReference type="PROSITE" id="PS51085"/>
    </source>
</evidence>
<evidence type="ECO:0000256" key="7">
    <source>
        <dbReference type="ARBA" id="ARBA00023014"/>
    </source>
</evidence>
<evidence type="ECO:0000259" key="9">
    <source>
        <dbReference type="PROSITE" id="PS51384"/>
    </source>
</evidence>
<dbReference type="Gene3D" id="2.40.30.10">
    <property type="entry name" value="Translation factors"/>
    <property type="match status" value="1"/>
</dbReference>
<dbReference type="SUPFAM" id="SSF54292">
    <property type="entry name" value="2Fe-2S ferredoxin-like"/>
    <property type="match status" value="1"/>
</dbReference>
<dbReference type="InterPro" id="IPR036010">
    <property type="entry name" value="2Fe-2S_ferredoxin-like_sf"/>
</dbReference>
<dbReference type="CDD" id="cd06185">
    <property type="entry name" value="PDR_like"/>
    <property type="match status" value="1"/>
</dbReference>
<keyword evidence="11" id="KW-1185">Reference proteome</keyword>
<dbReference type="GO" id="GO:0046872">
    <property type="term" value="F:metal ion binding"/>
    <property type="evidence" value="ECO:0007669"/>
    <property type="project" value="UniProtKB-KW"/>
</dbReference>